<protein>
    <submittedName>
        <fullName evidence="2">Uncharacterized protein</fullName>
    </submittedName>
</protein>
<gene>
    <name evidence="2" type="ORF">FPZ12_039705</name>
</gene>
<dbReference type="Proteomes" id="UP000319769">
    <property type="component" value="Unassembled WGS sequence"/>
</dbReference>
<dbReference type="EMBL" id="VMNW02000106">
    <property type="protein sequence ID" value="KAA9151100.1"/>
    <property type="molecule type" value="Genomic_DNA"/>
</dbReference>
<proteinExistence type="predicted"/>
<keyword evidence="3" id="KW-1185">Reference proteome</keyword>
<reference evidence="2" key="1">
    <citation type="submission" date="2019-09" db="EMBL/GenBank/DDBJ databases">
        <authorList>
            <person name="Teo W.F.A."/>
            <person name="Duangmal K."/>
        </authorList>
    </citation>
    <scope>NUCLEOTIDE SEQUENCE [LARGE SCALE GENOMIC DNA]</scope>
    <source>
        <strain evidence="2">K81G1</strain>
    </source>
</reference>
<comment type="caution">
    <text evidence="2">The sequence shown here is derived from an EMBL/GenBank/DDBJ whole genome shotgun (WGS) entry which is preliminary data.</text>
</comment>
<organism evidence="2 3">
    <name type="scientific">Amycolatopsis acidicola</name>
    <dbReference type="NCBI Taxonomy" id="2596893"/>
    <lineage>
        <taxon>Bacteria</taxon>
        <taxon>Bacillati</taxon>
        <taxon>Actinomycetota</taxon>
        <taxon>Actinomycetes</taxon>
        <taxon>Pseudonocardiales</taxon>
        <taxon>Pseudonocardiaceae</taxon>
        <taxon>Amycolatopsis</taxon>
    </lineage>
</organism>
<accession>A0A5N0URE4</accession>
<evidence type="ECO:0000256" key="1">
    <source>
        <dbReference type="SAM" id="MobiDB-lite"/>
    </source>
</evidence>
<name>A0A5N0URE4_9PSEU</name>
<sequence length="119" mass="12428">MLRRPAAVPVQGLRRDAGLGELDGTDPDEDDYRARVEKADLPAHVRTVDRPELDPAAAAAAGHPVLPVVGVVARDFVVRHHETGDGVARRVPGGFSFVAREMSAPTTTAPAGALGYVAG</sequence>
<evidence type="ECO:0000313" key="3">
    <source>
        <dbReference type="Proteomes" id="UP000319769"/>
    </source>
</evidence>
<feature type="region of interest" description="Disordered" evidence="1">
    <location>
        <begin position="1"/>
        <end position="30"/>
    </location>
</feature>
<dbReference type="AlphaFoldDB" id="A0A5N0URE4"/>
<evidence type="ECO:0000313" key="2">
    <source>
        <dbReference type="EMBL" id="KAA9151100.1"/>
    </source>
</evidence>